<gene>
    <name evidence="3" type="ORF">BU16DRAFT_378400</name>
</gene>
<evidence type="ECO:0000256" key="1">
    <source>
        <dbReference type="SAM" id="MobiDB-lite"/>
    </source>
</evidence>
<feature type="compositionally biased region" description="Basic residues" evidence="1">
    <location>
        <begin position="1"/>
        <end position="11"/>
    </location>
</feature>
<name>A0A6A6QWD7_9PEZI</name>
<dbReference type="InterPro" id="IPR053931">
    <property type="entry name" value="RapZ_C"/>
</dbReference>
<dbReference type="InterPro" id="IPR005337">
    <property type="entry name" value="RapZ-like"/>
</dbReference>
<organism evidence="3 4">
    <name type="scientific">Lophium mytilinum</name>
    <dbReference type="NCBI Taxonomy" id="390894"/>
    <lineage>
        <taxon>Eukaryota</taxon>
        <taxon>Fungi</taxon>
        <taxon>Dikarya</taxon>
        <taxon>Ascomycota</taxon>
        <taxon>Pezizomycotina</taxon>
        <taxon>Dothideomycetes</taxon>
        <taxon>Pleosporomycetidae</taxon>
        <taxon>Mytilinidiales</taxon>
        <taxon>Mytilinidiaceae</taxon>
        <taxon>Lophium</taxon>
    </lineage>
</organism>
<evidence type="ECO:0000313" key="3">
    <source>
        <dbReference type="EMBL" id="KAF2496509.1"/>
    </source>
</evidence>
<feature type="region of interest" description="Disordered" evidence="1">
    <location>
        <begin position="1"/>
        <end position="38"/>
    </location>
</feature>
<dbReference type="AlphaFoldDB" id="A0A6A6QWD7"/>
<dbReference type="Proteomes" id="UP000799750">
    <property type="component" value="Unassembled WGS sequence"/>
</dbReference>
<protein>
    <recommendedName>
        <fullName evidence="2">RapZ C-terminal domain-containing protein</fullName>
    </recommendedName>
</protein>
<dbReference type="PANTHER" id="PTHR30448">
    <property type="entry name" value="RNASE ADAPTER PROTEIN RAPZ"/>
    <property type="match status" value="1"/>
</dbReference>
<dbReference type="GO" id="GO:0005524">
    <property type="term" value="F:ATP binding"/>
    <property type="evidence" value="ECO:0007669"/>
    <property type="project" value="InterPro"/>
</dbReference>
<sequence>MASGLRSRKRPFHEDVTTIETGNTSPSRNVRQRKTSGKRTKNIKLLLISYGRTHGPLSTLIPGSIVDSGHARSQGYGARYLQKNFDLNHVGLGTPDTLLFNTDQTGQTAFVQDTLMGYIDNRQWFREIYGKVKDIIRCSREQWYRHVSIGMGCHNGKRRSVAFVELIAKRLKRAGHCEVEIVHRDVKKENLSADVKKELEGFFVAWDHLTWKDMDWLFDGPVTHEAIARATELAKRDLMTESELEDIEREEEDDIPFFLKDCECSVCHDRRKVLNYPYTSL</sequence>
<dbReference type="OrthoDB" id="10267139at2759"/>
<evidence type="ECO:0000313" key="4">
    <source>
        <dbReference type="Proteomes" id="UP000799750"/>
    </source>
</evidence>
<dbReference type="EMBL" id="MU004188">
    <property type="protein sequence ID" value="KAF2496509.1"/>
    <property type="molecule type" value="Genomic_DNA"/>
</dbReference>
<accession>A0A6A6QWD7</accession>
<keyword evidence="4" id="KW-1185">Reference proteome</keyword>
<reference evidence="3" key="1">
    <citation type="journal article" date="2020" name="Stud. Mycol.">
        <title>101 Dothideomycetes genomes: a test case for predicting lifestyles and emergence of pathogens.</title>
        <authorList>
            <person name="Haridas S."/>
            <person name="Albert R."/>
            <person name="Binder M."/>
            <person name="Bloem J."/>
            <person name="Labutti K."/>
            <person name="Salamov A."/>
            <person name="Andreopoulos B."/>
            <person name="Baker S."/>
            <person name="Barry K."/>
            <person name="Bills G."/>
            <person name="Bluhm B."/>
            <person name="Cannon C."/>
            <person name="Castanera R."/>
            <person name="Culley D."/>
            <person name="Daum C."/>
            <person name="Ezra D."/>
            <person name="Gonzalez J."/>
            <person name="Henrissat B."/>
            <person name="Kuo A."/>
            <person name="Liang C."/>
            <person name="Lipzen A."/>
            <person name="Lutzoni F."/>
            <person name="Magnuson J."/>
            <person name="Mondo S."/>
            <person name="Nolan M."/>
            <person name="Ohm R."/>
            <person name="Pangilinan J."/>
            <person name="Park H.-J."/>
            <person name="Ramirez L."/>
            <person name="Alfaro M."/>
            <person name="Sun H."/>
            <person name="Tritt A."/>
            <person name="Yoshinaga Y."/>
            <person name="Zwiers L.-H."/>
            <person name="Turgeon B."/>
            <person name="Goodwin S."/>
            <person name="Spatafora J."/>
            <person name="Crous P."/>
            <person name="Grigoriev I."/>
        </authorList>
    </citation>
    <scope>NUCLEOTIDE SEQUENCE</scope>
    <source>
        <strain evidence="3">CBS 269.34</strain>
    </source>
</reference>
<dbReference type="Pfam" id="PF22740">
    <property type="entry name" value="PapZ_C"/>
    <property type="match status" value="1"/>
</dbReference>
<feature type="domain" description="RapZ C-terminal" evidence="2">
    <location>
        <begin position="103"/>
        <end position="187"/>
    </location>
</feature>
<proteinExistence type="predicted"/>
<evidence type="ECO:0000259" key="2">
    <source>
        <dbReference type="Pfam" id="PF22740"/>
    </source>
</evidence>
<feature type="compositionally biased region" description="Polar residues" evidence="1">
    <location>
        <begin position="18"/>
        <end position="29"/>
    </location>
</feature>
<dbReference type="PANTHER" id="PTHR30448:SF0">
    <property type="entry name" value="RNASE ADAPTER PROTEIN RAPZ"/>
    <property type="match status" value="1"/>
</dbReference>